<feature type="compositionally biased region" description="Polar residues" evidence="1">
    <location>
        <begin position="167"/>
        <end position="180"/>
    </location>
</feature>
<proteinExistence type="predicted"/>
<gene>
    <name evidence="3" type="ORF">PR048_015826</name>
</gene>
<accession>A0ABQ9HI74</accession>
<feature type="compositionally biased region" description="Basic and acidic residues" evidence="1">
    <location>
        <begin position="264"/>
        <end position="275"/>
    </location>
</feature>
<evidence type="ECO:0000313" key="4">
    <source>
        <dbReference type="Proteomes" id="UP001159363"/>
    </source>
</evidence>
<reference evidence="3 4" key="1">
    <citation type="submission" date="2023-02" db="EMBL/GenBank/DDBJ databases">
        <title>LHISI_Scaffold_Assembly.</title>
        <authorList>
            <person name="Stuart O.P."/>
            <person name="Cleave R."/>
            <person name="Magrath M.J.L."/>
            <person name="Mikheyev A.S."/>
        </authorList>
    </citation>
    <scope>NUCLEOTIDE SEQUENCE [LARGE SCALE GENOMIC DNA]</scope>
    <source>
        <strain evidence="3">Daus_M_001</strain>
        <tissue evidence="3">Leg muscle</tissue>
    </source>
</reference>
<keyword evidence="2" id="KW-0472">Membrane</keyword>
<keyword evidence="2" id="KW-1133">Transmembrane helix</keyword>
<name>A0ABQ9HI74_9NEOP</name>
<keyword evidence="2" id="KW-0812">Transmembrane</keyword>
<feature type="region of interest" description="Disordered" evidence="1">
    <location>
        <begin position="1"/>
        <end position="23"/>
    </location>
</feature>
<comment type="caution">
    <text evidence="3">The sequence shown here is derived from an EMBL/GenBank/DDBJ whole genome shotgun (WGS) entry which is preliminary data.</text>
</comment>
<dbReference type="Proteomes" id="UP001159363">
    <property type="component" value="Chromosome 4"/>
</dbReference>
<evidence type="ECO:0000256" key="1">
    <source>
        <dbReference type="SAM" id="MobiDB-lite"/>
    </source>
</evidence>
<evidence type="ECO:0000256" key="2">
    <source>
        <dbReference type="SAM" id="Phobius"/>
    </source>
</evidence>
<feature type="compositionally biased region" description="Basic and acidic residues" evidence="1">
    <location>
        <begin position="193"/>
        <end position="219"/>
    </location>
</feature>
<feature type="transmembrane region" description="Helical" evidence="2">
    <location>
        <begin position="419"/>
        <end position="441"/>
    </location>
</feature>
<protein>
    <submittedName>
        <fullName evidence="3">Uncharacterized protein</fullName>
    </submittedName>
</protein>
<evidence type="ECO:0000313" key="3">
    <source>
        <dbReference type="EMBL" id="KAJ8883970.1"/>
    </source>
</evidence>
<feature type="compositionally biased region" description="Low complexity" evidence="1">
    <location>
        <begin position="303"/>
        <end position="320"/>
    </location>
</feature>
<organism evidence="3 4">
    <name type="scientific">Dryococelus australis</name>
    <dbReference type="NCBI Taxonomy" id="614101"/>
    <lineage>
        <taxon>Eukaryota</taxon>
        <taxon>Metazoa</taxon>
        <taxon>Ecdysozoa</taxon>
        <taxon>Arthropoda</taxon>
        <taxon>Hexapoda</taxon>
        <taxon>Insecta</taxon>
        <taxon>Pterygota</taxon>
        <taxon>Neoptera</taxon>
        <taxon>Polyneoptera</taxon>
        <taxon>Phasmatodea</taxon>
        <taxon>Verophasmatodea</taxon>
        <taxon>Anareolatae</taxon>
        <taxon>Phasmatidae</taxon>
        <taxon>Eurycanthinae</taxon>
        <taxon>Dryococelus</taxon>
    </lineage>
</organism>
<feature type="region of interest" description="Disordered" evidence="1">
    <location>
        <begin position="166"/>
        <end position="230"/>
    </location>
</feature>
<keyword evidence="4" id="KW-1185">Reference proteome</keyword>
<feature type="region of interest" description="Disordered" evidence="1">
    <location>
        <begin position="301"/>
        <end position="320"/>
    </location>
</feature>
<feature type="region of interest" description="Disordered" evidence="1">
    <location>
        <begin position="259"/>
        <end position="280"/>
    </location>
</feature>
<dbReference type="EMBL" id="JARBHB010000005">
    <property type="protein sequence ID" value="KAJ8883970.1"/>
    <property type="molecule type" value="Genomic_DNA"/>
</dbReference>
<sequence>MYSGPTYTKSTGQNRAGKTKPTNSGQPITAYCLMPEAARWIYGLAVNCWPTVSGLRWLDVVMMPGLRRLDVATMPDLRRLDVITMPGKPERYITAICDNTAALAWPMFSCVRTDFTQPPGLLSATDATRCCCVPTSTRAAGCHSMNYEKRGIGGAARLYKLGHQSVGHLNSSPHSGTLTAQGAAAAGRLRAPALRDDDARADDPPRGDPERPSPLEKRMPGTKTKWPGSKSIQQFSYQIRSEKNVHCIIIRVVPGISSETPSSVERHSQEHPGEHHPKRNNLRKYCHHQQERAPSLLYQELESPSGASQPASSRSSLSSTTLVPCPLSLGFSDTKSSHNDDQTIEAYDLLSPKPSTCCPAETHKPITHSMLNYTSGHSPPDPALSILITTQHTIQLFMPLFLREEASYYLFLPQPDKRLIISLMLPVFFWISTGFLVDRIFPVDQKIYFKSRQGTRRLLLTSAAKWYSSRSCDLHADFILSMNSMIWGQLQLLHSSKFLPKLSTCAHDCKNSFKCKSLTIQDVRRFHQAFYKTSDKIEQDGFILMHTRS</sequence>
<feature type="compositionally biased region" description="Low complexity" evidence="1">
    <location>
        <begin position="182"/>
        <end position="192"/>
    </location>
</feature>